<dbReference type="KEGG" id="dwi:6643968"/>
<dbReference type="HOGENOM" id="CLU_070176_0_0_1"/>
<accession>B4N1F1</accession>
<name>B4N1F1_DROWI</name>
<dbReference type="FunCoup" id="B4N1F1">
    <property type="interactions" value="12"/>
</dbReference>
<gene>
    <name evidence="1" type="primary">Dwil\GK24215</name>
    <name evidence="1" type="ORF">Dwil_GK24215</name>
</gene>
<reference evidence="1 2" key="1">
    <citation type="journal article" date="2007" name="Nature">
        <title>Evolution of genes and genomes on the Drosophila phylogeny.</title>
        <authorList>
            <consortium name="Drosophila 12 Genomes Consortium"/>
            <person name="Clark A.G."/>
            <person name="Eisen M.B."/>
            <person name="Smith D.R."/>
            <person name="Bergman C.M."/>
            <person name="Oliver B."/>
            <person name="Markow T.A."/>
            <person name="Kaufman T.C."/>
            <person name="Kellis M."/>
            <person name="Gelbart W."/>
            <person name="Iyer V.N."/>
            <person name="Pollard D.A."/>
            <person name="Sackton T.B."/>
            <person name="Larracuente A.M."/>
            <person name="Singh N.D."/>
            <person name="Abad J.P."/>
            <person name="Abt D.N."/>
            <person name="Adryan B."/>
            <person name="Aguade M."/>
            <person name="Akashi H."/>
            <person name="Anderson W.W."/>
            <person name="Aquadro C.F."/>
            <person name="Ardell D.H."/>
            <person name="Arguello R."/>
            <person name="Artieri C.G."/>
            <person name="Barbash D.A."/>
            <person name="Barker D."/>
            <person name="Barsanti P."/>
            <person name="Batterham P."/>
            <person name="Batzoglou S."/>
            <person name="Begun D."/>
            <person name="Bhutkar A."/>
            <person name="Blanco E."/>
            <person name="Bosak S.A."/>
            <person name="Bradley R.K."/>
            <person name="Brand A.D."/>
            <person name="Brent M.R."/>
            <person name="Brooks A.N."/>
            <person name="Brown R.H."/>
            <person name="Butlin R.K."/>
            <person name="Caggese C."/>
            <person name="Calvi B.R."/>
            <person name="Bernardo de Carvalho A."/>
            <person name="Caspi A."/>
            <person name="Castrezana S."/>
            <person name="Celniker S.E."/>
            <person name="Chang J.L."/>
            <person name="Chapple C."/>
            <person name="Chatterji S."/>
            <person name="Chinwalla A."/>
            <person name="Civetta A."/>
            <person name="Clifton S.W."/>
            <person name="Comeron J.M."/>
            <person name="Costello J.C."/>
            <person name="Coyne J.A."/>
            <person name="Daub J."/>
            <person name="David R.G."/>
            <person name="Delcher A.L."/>
            <person name="Delehaunty K."/>
            <person name="Do C.B."/>
            <person name="Ebling H."/>
            <person name="Edwards K."/>
            <person name="Eickbush T."/>
            <person name="Evans J.D."/>
            <person name="Filipski A."/>
            <person name="Findeiss S."/>
            <person name="Freyhult E."/>
            <person name="Fulton L."/>
            <person name="Fulton R."/>
            <person name="Garcia A.C."/>
            <person name="Gardiner A."/>
            <person name="Garfield D.A."/>
            <person name="Garvin B.E."/>
            <person name="Gibson G."/>
            <person name="Gilbert D."/>
            <person name="Gnerre S."/>
            <person name="Godfrey J."/>
            <person name="Good R."/>
            <person name="Gotea V."/>
            <person name="Gravely B."/>
            <person name="Greenberg A.J."/>
            <person name="Griffiths-Jones S."/>
            <person name="Gross S."/>
            <person name="Guigo R."/>
            <person name="Gustafson E.A."/>
            <person name="Haerty W."/>
            <person name="Hahn M.W."/>
            <person name="Halligan D.L."/>
            <person name="Halpern A.L."/>
            <person name="Halter G.M."/>
            <person name="Han M.V."/>
            <person name="Heger A."/>
            <person name="Hillier L."/>
            <person name="Hinrichs A.S."/>
            <person name="Holmes I."/>
            <person name="Hoskins R.A."/>
            <person name="Hubisz M.J."/>
            <person name="Hultmark D."/>
            <person name="Huntley M.A."/>
            <person name="Jaffe D.B."/>
            <person name="Jagadeeshan S."/>
            <person name="Jeck W.R."/>
            <person name="Johnson J."/>
            <person name="Jones C.D."/>
            <person name="Jordan W.C."/>
            <person name="Karpen G.H."/>
            <person name="Kataoka E."/>
            <person name="Keightley P.D."/>
            <person name="Kheradpour P."/>
            <person name="Kirkness E.F."/>
            <person name="Koerich L.B."/>
            <person name="Kristiansen K."/>
            <person name="Kudrna D."/>
            <person name="Kulathinal R.J."/>
            <person name="Kumar S."/>
            <person name="Kwok R."/>
            <person name="Lander E."/>
            <person name="Langley C.H."/>
            <person name="Lapoint R."/>
            <person name="Lazzaro B.P."/>
            <person name="Lee S.J."/>
            <person name="Levesque L."/>
            <person name="Li R."/>
            <person name="Lin C.F."/>
            <person name="Lin M.F."/>
            <person name="Lindblad-Toh K."/>
            <person name="Llopart A."/>
            <person name="Long M."/>
            <person name="Low L."/>
            <person name="Lozovsky E."/>
            <person name="Lu J."/>
            <person name="Luo M."/>
            <person name="Machado C.A."/>
            <person name="Makalowski W."/>
            <person name="Marzo M."/>
            <person name="Matsuda M."/>
            <person name="Matzkin L."/>
            <person name="McAllister B."/>
            <person name="McBride C.S."/>
            <person name="McKernan B."/>
            <person name="McKernan K."/>
            <person name="Mendez-Lago M."/>
            <person name="Minx P."/>
            <person name="Mollenhauer M.U."/>
            <person name="Montooth K."/>
            <person name="Mount S.M."/>
            <person name="Mu X."/>
            <person name="Myers E."/>
            <person name="Negre B."/>
            <person name="Newfeld S."/>
            <person name="Nielsen R."/>
            <person name="Noor M.A."/>
            <person name="O'Grady P."/>
            <person name="Pachter L."/>
            <person name="Papaceit M."/>
            <person name="Parisi M.J."/>
            <person name="Parisi M."/>
            <person name="Parts L."/>
            <person name="Pedersen J.S."/>
            <person name="Pesole G."/>
            <person name="Phillippy A.M."/>
            <person name="Ponting C.P."/>
            <person name="Pop M."/>
            <person name="Porcelli D."/>
            <person name="Powell J.R."/>
            <person name="Prohaska S."/>
            <person name="Pruitt K."/>
            <person name="Puig M."/>
            <person name="Quesneville H."/>
            <person name="Ram K.R."/>
            <person name="Rand D."/>
            <person name="Rasmussen M.D."/>
            <person name="Reed L.K."/>
            <person name="Reenan R."/>
            <person name="Reily A."/>
            <person name="Remington K.A."/>
            <person name="Rieger T.T."/>
            <person name="Ritchie M.G."/>
            <person name="Robin C."/>
            <person name="Rogers Y.H."/>
            <person name="Rohde C."/>
            <person name="Rozas J."/>
            <person name="Rubenfield M.J."/>
            <person name="Ruiz A."/>
            <person name="Russo S."/>
            <person name="Salzberg S.L."/>
            <person name="Sanchez-Gracia A."/>
            <person name="Saranga D.J."/>
            <person name="Sato H."/>
            <person name="Schaeffer S.W."/>
            <person name="Schatz M.C."/>
            <person name="Schlenke T."/>
            <person name="Schwartz R."/>
            <person name="Segarra C."/>
            <person name="Singh R.S."/>
            <person name="Sirot L."/>
            <person name="Sirota M."/>
            <person name="Sisneros N.B."/>
            <person name="Smith C.D."/>
            <person name="Smith T.F."/>
            <person name="Spieth J."/>
            <person name="Stage D.E."/>
            <person name="Stark A."/>
            <person name="Stephan W."/>
            <person name="Strausberg R.L."/>
            <person name="Strempel S."/>
            <person name="Sturgill D."/>
            <person name="Sutton G."/>
            <person name="Sutton G.G."/>
            <person name="Tao W."/>
            <person name="Teichmann S."/>
            <person name="Tobari Y.N."/>
            <person name="Tomimura Y."/>
            <person name="Tsolas J.M."/>
            <person name="Valente V.L."/>
            <person name="Venter E."/>
            <person name="Venter J.C."/>
            <person name="Vicario S."/>
            <person name="Vieira F.G."/>
            <person name="Vilella A.J."/>
            <person name="Villasante A."/>
            <person name="Walenz B."/>
            <person name="Wang J."/>
            <person name="Wasserman M."/>
            <person name="Watts T."/>
            <person name="Wilson D."/>
            <person name="Wilson R.K."/>
            <person name="Wing R.A."/>
            <person name="Wolfner M.F."/>
            <person name="Wong A."/>
            <person name="Wong G.K."/>
            <person name="Wu C.I."/>
            <person name="Wu G."/>
            <person name="Yamamoto D."/>
            <person name="Yang H.P."/>
            <person name="Yang S.P."/>
            <person name="Yorke J.A."/>
            <person name="Yoshida K."/>
            <person name="Zdobnov E."/>
            <person name="Zhang P."/>
            <person name="Zhang Y."/>
            <person name="Zimin A.V."/>
            <person name="Baldwin J."/>
            <person name="Abdouelleil A."/>
            <person name="Abdulkadir J."/>
            <person name="Abebe A."/>
            <person name="Abera B."/>
            <person name="Abreu J."/>
            <person name="Acer S.C."/>
            <person name="Aftuck L."/>
            <person name="Alexander A."/>
            <person name="An P."/>
            <person name="Anderson E."/>
            <person name="Anderson S."/>
            <person name="Arachi H."/>
            <person name="Azer M."/>
            <person name="Bachantsang P."/>
            <person name="Barry A."/>
            <person name="Bayul T."/>
            <person name="Berlin A."/>
            <person name="Bessette D."/>
            <person name="Bloom T."/>
            <person name="Blye J."/>
            <person name="Boguslavskiy L."/>
            <person name="Bonnet C."/>
            <person name="Boukhgalter B."/>
            <person name="Bourzgui I."/>
            <person name="Brown A."/>
            <person name="Cahill P."/>
            <person name="Channer S."/>
            <person name="Cheshatsang Y."/>
            <person name="Chuda L."/>
            <person name="Citroen M."/>
            <person name="Collymore A."/>
            <person name="Cooke P."/>
            <person name="Costello M."/>
            <person name="D'Aco K."/>
            <person name="Daza R."/>
            <person name="De Haan G."/>
            <person name="DeGray S."/>
            <person name="DeMaso C."/>
            <person name="Dhargay N."/>
            <person name="Dooley K."/>
            <person name="Dooley E."/>
            <person name="Doricent M."/>
            <person name="Dorje P."/>
            <person name="Dorjee K."/>
            <person name="Dupes A."/>
            <person name="Elong R."/>
            <person name="Falk J."/>
            <person name="Farina A."/>
            <person name="Faro S."/>
            <person name="Ferguson D."/>
            <person name="Fisher S."/>
            <person name="Foley C.D."/>
            <person name="Franke A."/>
            <person name="Friedrich D."/>
            <person name="Gadbois L."/>
            <person name="Gearin G."/>
            <person name="Gearin C.R."/>
            <person name="Giannoukos G."/>
            <person name="Goode T."/>
            <person name="Graham J."/>
            <person name="Grandbois E."/>
            <person name="Grewal S."/>
            <person name="Gyaltsen K."/>
            <person name="Hafez N."/>
            <person name="Hagos B."/>
            <person name="Hall J."/>
            <person name="Henson C."/>
            <person name="Hollinger A."/>
            <person name="Honan T."/>
            <person name="Huard M.D."/>
            <person name="Hughes L."/>
            <person name="Hurhula B."/>
            <person name="Husby M.E."/>
            <person name="Kamat A."/>
            <person name="Kanga B."/>
            <person name="Kashin S."/>
            <person name="Khazanovich D."/>
            <person name="Kisner P."/>
            <person name="Lance K."/>
            <person name="Lara M."/>
            <person name="Lee W."/>
            <person name="Lennon N."/>
            <person name="Letendre F."/>
            <person name="LeVine R."/>
            <person name="Lipovsky A."/>
            <person name="Liu X."/>
            <person name="Liu J."/>
            <person name="Liu S."/>
            <person name="Lokyitsang T."/>
            <person name="Lokyitsang Y."/>
            <person name="Lubonja R."/>
            <person name="Lui A."/>
            <person name="MacDonald P."/>
            <person name="Magnisalis V."/>
            <person name="Maru K."/>
            <person name="Matthews C."/>
            <person name="McCusker W."/>
            <person name="McDonough S."/>
            <person name="Mehta T."/>
            <person name="Meldrim J."/>
            <person name="Meneus L."/>
            <person name="Mihai O."/>
            <person name="Mihalev A."/>
            <person name="Mihova T."/>
            <person name="Mittelman R."/>
            <person name="Mlenga V."/>
            <person name="Montmayeur A."/>
            <person name="Mulrain L."/>
            <person name="Navidi A."/>
            <person name="Naylor J."/>
            <person name="Negash T."/>
            <person name="Nguyen T."/>
            <person name="Nguyen N."/>
            <person name="Nicol R."/>
            <person name="Norbu C."/>
            <person name="Norbu N."/>
            <person name="Novod N."/>
            <person name="O'Neill B."/>
            <person name="Osman S."/>
            <person name="Markiewicz E."/>
            <person name="Oyono O.L."/>
            <person name="Patti C."/>
            <person name="Phunkhang P."/>
            <person name="Pierre F."/>
            <person name="Priest M."/>
            <person name="Raghuraman S."/>
            <person name="Rege F."/>
            <person name="Reyes R."/>
            <person name="Rise C."/>
            <person name="Rogov P."/>
            <person name="Ross K."/>
            <person name="Ryan E."/>
            <person name="Settipalli S."/>
            <person name="Shea T."/>
            <person name="Sherpa N."/>
            <person name="Shi L."/>
            <person name="Shih D."/>
            <person name="Sparrow T."/>
            <person name="Spaulding J."/>
            <person name="Stalker J."/>
            <person name="Stange-Thomann N."/>
            <person name="Stavropoulos S."/>
            <person name="Stone C."/>
            <person name="Strader C."/>
            <person name="Tesfaye S."/>
            <person name="Thomson T."/>
            <person name="Thoulutsang Y."/>
            <person name="Thoulutsang D."/>
            <person name="Topham K."/>
            <person name="Topping I."/>
            <person name="Tsamla T."/>
            <person name="Vassiliev H."/>
            <person name="Vo A."/>
            <person name="Wangchuk T."/>
            <person name="Wangdi T."/>
            <person name="Weiand M."/>
            <person name="Wilkinson J."/>
            <person name="Wilson A."/>
            <person name="Yadav S."/>
            <person name="Young G."/>
            <person name="Yu Q."/>
            <person name="Zembek L."/>
            <person name="Zhong D."/>
            <person name="Zimmer A."/>
            <person name="Zwirko Z."/>
            <person name="Jaffe D.B."/>
            <person name="Alvarez P."/>
            <person name="Brockman W."/>
            <person name="Butler J."/>
            <person name="Chin C."/>
            <person name="Gnerre S."/>
            <person name="Grabherr M."/>
            <person name="Kleber M."/>
            <person name="Mauceli E."/>
            <person name="MacCallum I."/>
        </authorList>
    </citation>
    <scope>NUCLEOTIDE SEQUENCE [LARGE SCALE GENOMIC DNA]</scope>
    <source>
        <strain evidence="2">Tucson 14030-0811.24</strain>
    </source>
</reference>
<dbReference type="OMA" id="CYMHQLD"/>
<dbReference type="eggNOG" id="ENOG502TCE3">
    <property type="taxonomic scope" value="Eukaryota"/>
</dbReference>
<evidence type="ECO:0000313" key="2">
    <source>
        <dbReference type="Proteomes" id="UP000007798"/>
    </source>
</evidence>
<dbReference type="PhylomeDB" id="B4N1F1"/>
<evidence type="ECO:0000313" key="1">
    <source>
        <dbReference type="EMBL" id="EDW78062.1"/>
    </source>
</evidence>
<proteinExistence type="predicted"/>
<organism evidence="1 2">
    <name type="scientific">Drosophila willistoni</name>
    <name type="common">Fruit fly</name>
    <dbReference type="NCBI Taxonomy" id="7260"/>
    <lineage>
        <taxon>Eukaryota</taxon>
        <taxon>Metazoa</taxon>
        <taxon>Ecdysozoa</taxon>
        <taxon>Arthropoda</taxon>
        <taxon>Hexapoda</taxon>
        <taxon>Insecta</taxon>
        <taxon>Pterygota</taxon>
        <taxon>Neoptera</taxon>
        <taxon>Endopterygota</taxon>
        <taxon>Diptera</taxon>
        <taxon>Brachycera</taxon>
        <taxon>Muscomorpha</taxon>
        <taxon>Ephydroidea</taxon>
        <taxon>Drosophilidae</taxon>
        <taxon>Drosophila</taxon>
        <taxon>Sophophora</taxon>
    </lineage>
</organism>
<dbReference type="Proteomes" id="UP000007798">
    <property type="component" value="Unassembled WGS sequence"/>
</dbReference>
<keyword evidence="2" id="KW-1185">Reference proteome</keyword>
<dbReference type="InParanoid" id="B4N1F1"/>
<dbReference type="AlphaFoldDB" id="B4N1F1"/>
<dbReference type="OrthoDB" id="8056520at2759"/>
<protein>
    <submittedName>
        <fullName evidence="1">Uncharacterized protein</fullName>
    </submittedName>
</protein>
<dbReference type="STRING" id="7260.B4N1F1"/>
<dbReference type="EMBL" id="CH963920">
    <property type="protein sequence ID" value="EDW78062.1"/>
    <property type="molecule type" value="Genomic_DNA"/>
</dbReference>
<sequence length="239" mass="28867">MKINHHDEEPHLTPQLKDHYENEAEILSLLVNLEKRYRDYFEYYQCEIKAQRILIERLWLLTQRYLILISAVPCCRYPEVYTLSAEETIVNEYEEKLEVIRKSNKDMKYRVLELDKYCKQFYKAYDKLDKTMETPFIMGDQHHRSIRTHKIMVADIFNYFHAAVLKLKCFMHQLDPVNLESVEDYREVLKTEGNATEVDEYLKTQFVYCHCLHPKPKCPLVEVKCDYHKIENLKFVSRV</sequence>